<organism evidence="2 3">
    <name type="scientific">Anaerosolibacter carboniphilus</name>
    <dbReference type="NCBI Taxonomy" id="1417629"/>
    <lineage>
        <taxon>Bacteria</taxon>
        <taxon>Bacillati</taxon>
        <taxon>Bacillota</taxon>
        <taxon>Clostridia</taxon>
        <taxon>Peptostreptococcales</taxon>
        <taxon>Thermotaleaceae</taxon>
        <taxon>Anaerosolibacter</taxon>
    </lineage>
</organism>
<dbReference type="AlphaFoldDB" id="A0A841KRY8"/>
<dbReference type="GO" id="GO:0015074">
    <property type="term" value="P:DNA integration"/>
    <property type="evidence" value="ECO:0007669"/>
    <property type="project" value="InterPro"/>
</dbReference>
<sequence>MARLMRENNIFSRTKKKFKATTNSKHNYPVAANLLNQDFQATASNQKWVADITYIPTKEGWLYLAAVLDLYNKKIVGWAMDSTMTQQLVAKALKQAISREKPLPGLIHHSDRGCQYASRDYQKLLKKYGIIASMSRKGNCYDNACMESFFGSLKMELVYFNSFRTRSEARQSVFEYIEIFYNRKRLHSALGYKTPISYENERKLAV</sequence>
<evidence type="ECO:0000313" key="3">
    <source>
        <dbReference type="Proteomes" id="UP000579281"/>
    </source>
</evidence>
<dbReference type="InterPro" id="IPR050900">
    <property type="entry name" value="Transposase_IS3/IS150/IS904"/>
</dbReference>
<dbReference type="PANTHER" id="PTHR46889">
    <property type="entry name" value="TRANSPOSASE INSF FOR INSERTION SEQUENCE IS3B-RELATED"/>
    <property type="match status" value="1"/>
</dbReference>
<evidence type="ECO:0000313" key="2">
    <source>
        <dbReference type="EMBL" id="MBB6216326.1"/>
    </source>
</evidence>
<dbReference type="InterPro" id="IPR012337">
    <property type="entry name" value="RNaseH-like_sf"/>
</dbReference>
<dbReference type="EMBL" id="JACHEN010000013">
    <property type="protein sequence ID" value="MBB6216326.1"/>
    <property type="molecule type" value="Genomic_DNA"/>
</dbReference>
<keyword evidence="3" id="KW-1185">Reference proteome</keyword>
<dbReference type="Gene3D" id="3.30.420.10">
    <property type="entry name" value="Ribonuclease H-like superfamily/Ribonuclease H"/>
    <property type="match status" value="1"/>
</dbReference>
<dbReference type="InterPro" id="IPR048020">
    <property type="entry name" value="Transpos_IS3"/>
</dbReference>
<dbReference type="PANTHER" id="PTHR46889:SF4">
    <property type="entry name" value="TRANSPOSASE INSO FOR INSERTION SEQUENCE ELEMENT IS911B-RELATED"/>
    <property type="match status" value="1"/>
</dbReference>
<dbReference type="GO" id="GO:0003676">
    <property type="term" value="F:nucleic acid binding"/>
    <property type="evidence" value="ECO:0007669"/>
    <property type="project" value="InterPro"/>
</dbReference>
<feature type="domain" description="Integrase catalytic" evidence="1">
    <location>
        <begin position="40"/>
        <end position="203"/>
    </location>
</feature>
<name>A0A841KRY8_9FIRM</name>
<accession>A0A841KRY8</accession>
<dbReference type="SUPFAM" id="SSF53098">
    <property type="entry name" value="Ribonuclease H-like"/>
    <property type="match status" value="1"/>
</dbReference>
<dbReference type="PROSITE" id="PS50994">
    <property type="entry name" value="INTEGRASE"/>
    <property type="match status" value="1"/>
</dbReference>
<proteinExistence type="predicted"/>
<comment type="caution">
    <text evidence="2">The sequence shown here is derived from an EMBL/GenBank/DDBJ whole genome shotgun (WGS) entry which is preliminary data.</text>
</comment>
<evidence type="ECO:0000259" key="1">
    <source>
        <dbReference type="PROSITE" id="PS50994"/>
    </source>
</evidence>
<protein>
    <submittedName>
        <fullName evidence="2">Transposase InsO family protein</fullName>
    </submittedName>
</protein>
<gene>
    <name evidence="2" type="ORF">HNQ80_002425</name>
</gene>
<dbReference type="Proteomes" id="UP000579281">
    <property type="component" value="Unassembled WGS sequence"/>
</dbReference>
<reference evidence="2 3" key="1">
    <citation type="submission" date="2020-08" db="EMBL/GenBank/DDBJ databases">
        <title>Genomic Encyclopedia of Type Strains, Phase IV (KMG-IV): sequencing the most valuable type-strain genomes for metagenomic binning, comparative biology and taxonomic classification.</title>
        <authorList>
            <person name="Goeker M."/>
        </authorList>
    </citation>
    <scope>NUCLEOTIDE SEQUENCE [LARGE SCALE GENOMIC DNA]</scope>
    <source>
        <strain evidence="2 3">DSM 103526</strain>
    </source>
</reference>
<dbReference type="Pfam" id="PF00665">
    <property type="entry name" value="rve"/>
    <property type="match status" value="1"/>
</dbReference>
<dbReference type="InterPro" id="IPR036397">
    <property type="entry name" value="RNaseH_sf"/>
</dbReference>
<dbReference type="NCBIfam" id="NF033516">
    <property type="entry name" value="transpos_IS3"/>
    <property type="match status" value="1"/>
</dbReference>
<dbReference type="Pfam" id="PF13333">
    <property type="entry name" value="rve_2"/>
    <property type="match status" value="1"/>
</dbReference>
<dbReference type="InterPro" id="IPR001584">
    <property type="entry name" value="Integrase_cat-core"/>
</dbReference>